<keyword evidence="5" id="KW-0119">Carbohydrate metabolism</keyword>
<dbReference type="InterPro" id="IPR022948">
    <property type="entry name" value="COD_ChbG_bac"/>
</dbReference>
<gene>
    <name evidence="6" type="ORF">H9L01_00520</name>
</gene>
<evidence type="ECO:0000256" key="5">
    <source>
        <dbReference type="ARBA" id="ARBA00023277"/>
    </source>
</evidence>
<evidence type="ECO:0000256" key="3">
    <source>
        <dbReference type="ARBA" id="ARBA00022801"/>
    </source>
</evidence>
<dbReference type="InterPro" id="IPR006879">
    <property type="entry name" value="YdjC-like"/>
</dbReference>
<dbReference type="Proteomes" id="UP000515928">
    <property type="component" value="Chromosome"/>
</dbReference>
<dbReference type="GO" id="GO:0046872">
    <property type="term" value="F:metal ion binding"/>
    <property type="evidence" value="ECO:0007669"/>
    <property type="project" value="UniProtKB-KW"/>
</dbReference>
<comment type="cofactor">
    <cofactor evidence="1">
        <name>Mg(2+)</name>
        <dbReference type="ChEBI" id="CHEBI:18420"/>
    </cofactor>
</comment>
<evidence type="ECO:0000313" key="7">
    <source>
        <dbReference type="Proteomes" id="UP000515928"/>
    </source>
</evidence>
<dbReference type="Pfam" id="PF04794">
    <property type="entry name" value="YdjC"/>
    <property type="match status" value="1"/>
</dbReference>
<reference evidence="6 7" key="1">
    <citation type="submission" date="2020-08" db="EMBL/GenBank/DDBJ databases">
        <title>Genome sequence of Erysipelothrix inopinata DSM 15511T.</title>
        <authorList>
            <person name="Hyun D.-W."/>
            <person name="Bae J.-W."/>
        </authorList>
    </citation>
    <scope>NUCLEOTIDE SEQUENCE [LARGE SCALE GENOMIC DNA]</scope>
    <source>
        <strain evidence="6 7">DSM 15511</strain>
    </source>
</reference>
<protein>
    <submittedName>
        <fullName evidence="6">Carbohydrate deacetylase</fullName>
    </submittedName>
</protein>
<evidence type="ECO:0000256" key="1">
    <source>
        <dbReference type="ARBA" id="ARBA00001946"/>
    </source>
</evidence>
<keyword evidence="7" id="KW-1185">Reference proteome</keyword>
<dbReference type="PANTHER" id="PTHR31609:SF1">
    <property type="entry name" value="CARBOHYDRATE DEACETYLASE"/>
    <property type="match status" value="1"/>
</dbReference>
<dbReference type="SUPFAM" id="SSF88713">
    <property type="entry name" value="Glycoside hydrolase/deacetylase"/>
    <property type="match status" value="1"/>
</dbReference>
<keyword evidence="3" id="KW-0378">Hydrolase</keyword>
<proteinExistence type="predicted"/>
<dbReference type="GO" id="GO:0000272">
    <property type="term" value="P:polysaccharide catabolic process"/>
    <property type="evidence" value="ECO:0007669"/>
    <property type="project" value="InterPro"/>
</dbReference>
<dbReference type="InterPro" id="IPR011330">
    <property type="entry name" value="Glyco_hydro/deAcase_b/a-brl"/>
</dbReference>
<evidence type="ECO:0000313" key="6">
    <source>
        <dbReference type="EMBL" id="QNN60895.1"/>
    </source>
</evidence>
<dbReference type="Gene3D" id="3.20.20.370">
    <property type="entry name" value="Glycoside hydrolase/deacetylase"/>
    <property type="match status" value="1"/>
</dbReference>
<organism evidence="6 7">
    <name type="scientific">Erysipelothrix inopinata</name>
    <dbReference type="NCBI Taxonomy" id="225084"/>
    <lineage>
        <taxon>Bacteria</taxon>
        <taxon>Bacillati</taxon>
        <taxon>Bacillota</taxon>
        <taxon>Erysipelotrichia</taxon>
        <taxon>Erysipelotrichales</taxon>
        <taxon>Erysipelotrichaceae</taxon>
        <taxon>Erysipelothrix</taxon>
    </lineage>
</organism>
<dbReference type="KEGG" id="eio:H9L01_00520"/>
<name>A0A7G9RZ70_9FIRM</name>
<evidence type="ECO:0000256" key="2">
    <source>
        <dbReference type="ARBA" id="ARBA00022723"/>
    </source>
</evidence>
<keyword evidence="2" id="KW-0479">Metal-binding</keyword>
<accession>A0A7G9RZ70</accession>
<dbReference type="EMBL" id="CP060715">
    <property type="protein sequence ID" value="QNN60895.1"/>
    <property type="molecule type" value="Genomic_DNA"/>
</dbReference>
<dbReference type="RefSeq" id="WP_187534015.1">
    <property type="nucleotide sequence ID" value="NZ_CBCSHU010000009.1"/>
</dbReference>
<keyword evidence="4" id="KW-0460">Magnesium</keyword>
<evidence type="ECO:0000256" key="4">
    <source>
        <dbReference type="ARBA" id="ARBA00022842"/>
    </source>
</evidence>
<dbReference type="GO" id="GO:0016811">
    <property type="term" value="F:hydrolase activity, acting on carbon-nitrogen (but not peptide) bonds, in linear amides"/>
    <property type="evidence" value="ECO:0007669"/>
    <property type="project" value="InterPro"/>
</dbReference>
<dbReference type="PANTHER" id="PTHR31609">
    <property type="entry name" value="YDJC DEACETYLASE FAMILY MEMBER"/>
    <property type="match status" value="1"/>
</dbReference>
<dbReference type="AlphaFoldDB" id="A0A7G9RZ70"/>
<dbReference type="GO" id="GO:0019213">
    <property type="term" value="F:deacetylase activity"/>
    <property type="evidence" value="ECO:0007669"/>
    <property type="project" value="TreeGrafter"/>
</dbReference>
<dbReference type="CDD" id="cd10803">
    <property type="entry name" value="YdjC_EF3048_like"/>
    <property type="match status" value="1"/>
</dbReference>
<sequence>MGKVIFNADDFGYSRGMNYAIVDSHRLGILTSTTLMAAMPGFDHAVSLSKDNPNLGIGVHLTLTCGYPLLKNHKTIVDEKGMFKKLSFFENDNLYDIDEVYEEWDAQIKKIIEAGIAPTHLDSHHHVHSFPKQNAVIIRLARKYHLPIRNNFEIPEDIRHTSYFEPLFDHVGAEKESRIQVYLNNLIDVIQTHDSVEVMCHPGYLDYDIFEGSALLRNRVNVTEFLIHSDFSKRLKEIENIELVNYSKL</sequence>